<reference evidence="1" key="5">
    <citation type="journal article" date="2021" name="G3 (Bethesda)">
        <title>Aegilops tauschii genome assembly Aet v5.0 features greater sequence contiguity and improved annotation.</title>
        <authorList>
            <person name="Wang L."/>
            <person name="Zhu T."/>
            <person name="Rodriguez J.C."/>
            <person name="Deal K.R."/>
            <person name="Dubcovsky J."/>
            <person name="McGuire P.E."/>
            <person name="Lux T."/>
            <person name="Spannagl M."/>
            <person name="Mayer K.F.X."/>
            <person name="Baldrich P."/>
            <person name="Meyers B.C."/>
            <person name="Huo N."/>
            <person name="Gu Y.Q."/>
            <person name="Zhou H."/>
            <person name="Devos K.M."/>
            <person name="Bennetzen J.L."/>
            <person name="Unver T."/>
            <person name="Budak H."/>
            <person name="Gulick P.J."/>
            <person name="Galiba G."/>
            <person name="Kalapos B."/>
            <person name="Nelson D.R."/>
            <person name="Li P."/>
            <person name="You F.M."/>
            <person name="Luo M.C."/>
            <person name="Dvorak J."/>
        </authorList>
    </citation>
    <scope>NUCLEOTIDE SEQUENCE [LARGE SCALE GENOMIC DNA]</scope>
    <source>
        <strain evidence="1">cv. AL8/78</strain>
    </source>
</reference>
<keyword evidence="2" id="KW-1185">Reference proteome</keyword>
<dbReference type="Proteomes" id="UP000015105">
    <property type="component" value="Chromosome 6D"/>
</dbReference>
<evidence type="ECO:0000313" key="2">
    <source>
        <dbReference type="Proteomes" id="UP000015105"/>
    </source>
</evidence>
<sequence>MALARYFIVNLEIQIVCHIIPTCISMMFCTNLHISYRCKMLCLDELCWPTEFQNTSVNEEKNCTPIA</sequence>
<accession>A0A453NUW1</accession>
<reference evidence="1" key="4">
    <citation type="submission" date="2019-03" db="UniProtKB">
        <authorList>
            <consortium name="EnsemblPlants"/>
        </authorList>
    </citation>
    <scope>IDENTIFICATION</scope>
</reference>
<dbReference type="EnsemblPlants" id="AET6Gv20491300.4">
    <property type="protein sequence ID" value="AET6Gv20491300.4"/>
    <property type="gene ID" value="AET6Gv20491300"/>
</dbReference>
<dbReference type="Gramene" id="AET6Gv20491300.4">
    <property type="protein sequence ID" value="AET6Gv20491300.4"/>
    <property type="gene ID" value="AET6Gv20491300"/>
</dbReference>
<dbReference type="AlphaFoldDB" id="A0A453NUW1"/>
<reference evidence="2" key="1">
    <citation type="journal article" date="2014" name="Science">
        <title>Ancient hybridizations among the ancestral genomes of bread wheat.</title>
        <authorList>
            <consortium name="International Wheat Genome Sequencing Consortium,"/>
            <person name="Marcussen T."/>
            <person name="Sandve S.R."/>
            <person name="Heier L."/>
            <person name="Spannagl M."/>
            <person name="Pfeifer M."/>
            <person name="Jakobsen K.S."/>
            <person name="Wulff B.B."/>
            <person name="Steuernagel B."/>
            <person name="Mayer K.F."/>
            <person name="Olsen O.A."/>
        </authorList>
    </citation>
    <scope>NUCLEOTIDE SEQUENCE [LARGE SCALE GENOMIC DNA]</scope>
    <source>
        <strain evidence="2">cv. AL8/78</strain>
    </source>
</reference>
<evidence type="ECO:0000313" key="1">
    <source>
        <dbReference type="EnsemblPlants" id="AET6Gv20491300.4"/>
    </source>
</evidence>
<proteinExistence type="predicted"/>
<name>A0A453NUW1_AEGTS</name>
<protein>
    <submittedName>
        <fullName evidence="1">Uncharacterized protein</fullName>
    </submittedName>
</protein>
<reference evidence="2" key="2">
    <citation type="journal article" date="2017" name="Nat. Plants">
        <title>The Aegilops tauschii genome reveals multiple impacts of transposons.</title>
        <authorList>
            <person name="Zhao G."/>
            <person name="Zou C."/>
            <person name="Li K."/>
            <person name="Wang K."/>
            <person name="Li T."/>
            <person name="Gao L."/>
            <person name="Zhang X."/>
            <person name="Wang H."/>
            <person name="Yang Z."/>
            <person name="Liu X."/>
            <person name="Jiang W."/>
            <person name="Mao L."/>
            <person name="Kong X."/>
            <person name="Jiao Y."/>
            <person name="Jia J."/>
        </authorList>
    </citation>
    <scope>NUCLEOTIDE SEQUENCE [LARGE SCALE GENOMIC DNA]</scope>
    <source>
        <strain evidence="2">cv. AL8/78</strain>
    </source>
</reference>
<reference evidence="1" key="3">
    <citation type="journal article" date="2017" name="Nature">
        <title>Genome sequence of the progenitor of the wheat D genome Aegilops tauschii.</title>
        <authorList>
            <person name="Luo M.C."/>
            <person name="Gu Y.Q."/>
            <person name="Puiu D."/>
            <person name="Wang H."/>
            <person name="Twardziok S.O."/>
            <person name="Deal K.R."/>
            <person name="Huo N."/>
            <person name="Zhu T."/>
            <person name="Wang L."/>
            <person name="Wang Y."/>
            <person name="McGuire P.E."/>
            <person name="Liu S."/>
            <person name="Long H."/>
            <person name="Ramasamy R.K."/>
            <person name="Rodriguez J.C."/>
            <person name="Van S.L."/>
            <person name="Yuan L."/>
            <person name="Wang Z."/>
            <person name="Xia Z."/>
            <person name="Xiao L."/>
            <person name="Anderson O.D."/>
            <person name="Ouyang S."/>
            <person name="Liang Y."/>
            <person name="Zimin A.V."/>
            <person name="Pertea G."/>
            <person name="Qi P."/>
            <person name="Bennetzen J.L."/>
            <person name="Dai X."/>
            <person name="Dawson M.W."/>
            <person name="Muller H.G."/>
            <person name="Kugler K."/>
            <person name="Rivarola-Duarte L."/>
            <person name="Spannagl M."/>
            <person name="Mayer K.F.X."/>
            <person name="Lu F.H."/>
            <person name="Bevan M.W."/>
            <person name="Leroy P."/>
            <person name="Li P."/>
            <person name="You F.M."/>
            <person name="Sun Q."/>
            <person name="Liu Z."/>
            <person name="Lyons E."/>
            <person name="Wicker T."/>
            <person name="Salzberg S.L."/>
            <person name="Devos K.M."/>
            <person name="Dvorak J."/>
        </authorList>
    </citation>
    <scope>NUCLEOTIDE SEQUENCE [LARGE SCALE GENOMIC DNA]</scope>
    <source>
        <strain evidence="1">cv. AL8/78</strain>
    </source>
</reference>
<organism evidence="1 2">
    <name type="scientific">Aegilops tauschii subsp. strangulata</name>
    <name type="common">Goatgrass</name>
    <dbReference type="NCBI Taxonomy" id="200361"/>
    <lineage>
        <taxon>Eukaryota</taxon>
        <taxon>Viridiplantae</taxon>
        <taxon>Streptophyta</taxon>
        <taxon>Embryophyta</taxon>
        <taxon>Tracheophyta</taxon>
        <taxon>Spermatophyta</taxon>
        <taxon>Magnoliopsida</taxon>
        <taxon>Liliopsida</taxon>
        <taxon>Poales</taxon>
        <taxon>Poaceae</taxon>
        <taxon>BOP clade</taxon>
        <taxon>Pooideae</taxon>
        <taxon>Triticodae</taxon>
        <taxon>Triticeae</taxon>
        <taxon>Triticinae</taxon>
        <taxon>Aegilops</taxon>
    </lineage>
</organism>